<organism evidence="1 2">
    <name type="scientific">Kineococcus endophyticus</name>
    <dbReference type="NCBI Taxonomy" id="1181883"/>
    <lineage>
        <taxon>Bacteria</taxon>
        <taxon>Bacillati</taxon>
        <taxon>Actinomycetota</taxon>
        <taxon>Actinomycetes</taxon>
        <taxon>Kineosporiales</taxon>
        <taxon>Kineosporiaceae</taxon>
        <taxon>Kineococcus</taxon>
    </lineage>
</organism>
<protein>
    <submittedName>
        <fullName evidence="1">Uncharacterized protein</fullName>
    </submittedName>
</protein>
<dbReference type="EMBL" id="JBFNQN010000018">
    <property type="protein sequence ID" value="MEW9267444.1"/>
    <property type="molecule type" value="Genomic_DNA"/>
</dbReference>
<dbReference type="RefSeq" id="WP_367640797.1">
    <property type="nucleotide sequence ID" value="NZ_JBFNQN010000018.1"/>
</dbReference>
<evidence type="ECO:0000313" key="1">
    <source>
        <dbReference type="EMBL" id="MEW9267444.1"/>
    </source>
</evidence>
<reference evidence="1 2" key="1">
    <citation type="submission" date="2024-07" db="EMBL/GenBank/DDBJ databases">
        <authorList>
            <person name="Thanompreechachai J."/>
            <person name="Duangmal K."/>
        </authorList>
    </citation>
    <scope>NUCLEOTIDE SEQUENCE [LARGE SCALE GENOMIC DNA]</scope>
    <source>
        <strain evidence="1 2">KCTC 19886</strain>
    </source>
</reference>
<sequence length="114" mass="13029">MDQDVPRDHPSLEQYPDRPTYLARIDGVLWRMPMRDDYDAAVPVPVTDLMQARSVIGLLERLVHKGIVDDPVVLKMIGRTAVVGSNEAPPLTAGEVERWLRDLRSRINAWMPHY</sequence>
<proteinExistence type="predicted"/>
<keyword evidence="2" id="KW-1185">Reference proteome</keyword>
<dbReference type="Proteomes" id="UP001555826">
    <property type="component" value="Unassembled WGS sequence"/>
</dbReference>
<comment type="caution">
    <text evidence="1">The sequence shown here is derived from an EMBL/GenBank/DDBJ whole genome shotgun (WGS) entry which is preliminary data.</text>
</comment>
<name>A0ABV3PCS2_9ACTN</name>
<gene>
    <name evidence="1" type="ORF">AB1207_22085</name>
</gene>
<accession>A0ABV3PCS2</accession>
<evidence type="ECO:0000313" key="2">
    <source>
        <dbReference type="Proteomes" id="UP001555826"/>
    </source>
</evidence>